<evidence type="ECO:0000313" key="3">
    <source>
        <dbReference type="Proteomes" id="UP000053690"/>
    </source>
</evidence>
<dbReference type="STRING" id="1685378.AVO44_10380"/>
<reference evidence="3" key="1">
    <citation type="submission" date="2015-12" db="EMBL/GenBank/DDBJ databases">
        <authorList>
            <person name="Zhang G."/>
            <person name="Stingl U."/>
        </authorList>
    </citation>
    <scope>NUCLEOTIDE SEQUENCE [LARGE SCALE GENOMIC DNA]</scope>
    <source>
        <strain evidence="3">ZGT108</strain>
    </source>
</reference>
<keyword evidence="1" id="KW-0812">Transmembrane</keyword>
<proteinExistence type="predicted"/>
<dbReference type="RefSeq" id="WP_068336459.1">
    <property type="nucleotide sequence ID" value="NZ_LQBP01000005.1"/>
</dbReference>
<accession>A0A0X3TST3</accession>
<comment type="caution">
    <text evidence="2">The sequence shown here is derived from an EMBL/GenBank/DDBJ whole genome shotgun (WGS) entry which is preliminary data.</text>
</comment>
<keyword evidence="1" id="KW-1133">Transmembrane helix</keyword>
<dbReference type="AlphaFoldDB" id="A0A0X3TST3"/>
<keyword evidence="1" id="KW-0472">Membrane</keyword>
<dbReference type="Proteomes" id="UP000053690">
    <property type="component" value="Unassembled WGS sequence"/>
</dbReference>
<feature type="transmembrane region" description="Helical" evidence="1">
    <location>
        <begin position="31"/>
        <end position="52"/>
    </location>
</feature>
<sequence>MIIFYLLSGPLFAAIVFVALAISDASSIAALSGGLVAGFCAPALIASLYLVCKSKLRVKIINKLPLKTGQ</sequence>
<keyword evidence="3" id="KW-1185">Reference proteome</keyword>
<protein>
    <submittedName>
        <fullName evidence="2">Uncharacterized protein</fullName>
    </submittedName>
</protein>
<evidence type="ECO:0000256" key="1">
    <source>
        <dbReference type="SAM" id="Phobius"/>
    </source>
</evidence>
<dbReference type="EMBL" id="LQBP01000005">
    <property type="protein sequence ID" value="KUJ78795.1"/>
    <property type="molecule type" value="Genomic_DNA"/>
</dbReference>
<name>A0A0X3TST3_9RHOB</name>
<gene>
    <name evidence="2" type="ORF">AVO44_10380</name>
</gene>
<organism evidence="2 3">
    <name type="scientific">Ruegeria profundi</name>
    <dbReference type="NCBI Taxonomy" id="1685378"/>
    <lineage>
        <taxon>Bacteria</taxon>
        <taxon>Pseudomonadati</taxon>
        <taxon>Pseudomonadota</taxon>
        <taxon>Alphaproteobacteria</taxon>
        <taxon>Rhodobacterales</taxon>
        <taxon>Roseobacteraceae</taxon>
        <taxon>Ruegeria</taxon>
    </lineage>
</organism>
<evidence type="ECO:0000313" key="2">
    <source>
        <dbReference type="EMBL" id="KUJ78795.1"/>
    </source>
</evidence>